<dbReference type="AlphaFoldDB" id="A0ABD5UHK0"/>
<keyword evidence="2" id="KW-1185">Reference proteome</keyword>
<sequence>MPCSDCGSLLCLSKTNLNSLFCPECTGYRVESKPVLDAKINWYLKDFLTERKLDRLLTEYSKQSLTYKLLHRVNYISNQFFSQAETSLPADEFGYVAYLIKRIYEIDDSEFGNKTLRQDSPELDETLTTVQKYYTEFVSRLERVQNQFTVCIRNSEEFTGRMQDLLMDYDGYLSEYGLCNDRCTNSVGGVEDRYEDFSYVYDKIRQTDGVEPGSVETPRGFADAWYPVIQQLRFLAGSDDRVGMTYKTRFPEGVTVFDIREFLNKLDAQVPIEHMAHAQYNSAVIPLRPRVVNKCGWEVFGKQWSEVKDYVVVSEDNLEAHPFLFEMTFDLPHRTIPTTNVYYPRHYAQLLKFQVFPLLQNNTDEPNGHTLLSNVAGDNGTIRERNLYEFLTEQGIDCYHSAEITSKDPNEIDLLCVLENRIIFIEVKYRFPPLQINEADGITELNQYFNRVIFNEVPPDSNREGKGPFPEKVRSWRELEAGDTFTSQVSRDDTDRDKQTISDDWTDMDVEIFVVSNVVPSFITKRDVRFFTDFEFYQYIKYNDDSVLYSVQEN</sequence>
<protein>
    <recommendedName>
        <fullName evidence="3">NERD domain-containing protein</fullName>
    </recommendedName>
</protein>
<dbReference type="RefSeq" id="WP_379766322.1">
    <property type="nucleotide sequence ID" value="NZ_JBHSXI010000008.1"/>
</dbReference>
<dbReference type="InterPro" id="IPR011335">
    <property type="entry name" value="Restrct_endonuc-II-like"/>
</dbReference>
<comment type="caution">
    <text evidence="1">The sequence shown here is derived from an EMBL/GenBank/DDBJ whole genome shotgun (WGS) entry which is preliminary data.</text>
</comment>
<dbReference type="Proteomes" id="UP001596333">
    <property type="component" value="Unassembled WGS sequence"/>
</dbReference>
<reference evidence="1 2" key="1">
    <citation type="journal article" date="2019" name="Int. J. Syst. Evol. Microbiol.">
        <title>The Global Catalogue of Microorganisms (GCM) 10K type strain sequencing project: providing services to taxonomists for standard genome sequencing and annotation.</title>
        <authorList>
            <consortium name="The Broad Institute Genomics Platform"/>
            <consortium name="The Broad Institute Genome Sequencing Center for Infectious Disease"/>
            <person name="Wu L."/>
            <person name="Ma J."/>
        </authorList>
    </citation>
    <scope>NUCLEOTIDE SEQUENCE [LARGE SCALE GENOMIC DNA]</scope>
    <source>
        <strain evidence="1 2">Y73</strain>
    </source>
</reference>
<organism evidence="1 2">
    <name type="scientific">Halorubrum trueperi</name>
    <dbReference type="NCBI Taxonomy" id="2004704"/>
    <lineage>
        <taxon>Archaea</taxon>
        <taxon>Methanobacteriati</taxon>
        <taxon>Methanobacteriota</taxon>
        <taxon>Stenosarchaea group</taxon>
        <taxon>Halobacteria</taxon>
        <taxon>Halobacteriales</taxon>
        <taxon>Haloferacaceae</taxon>
        <taxon>Halorubrum</taxon>
    </lineage>
</organism>
<accession>A0ABD5UHK0</accession>
<name>A0ABD5UHK0_9EURY</name>
<evidence type="ECO:0008006" key="3">
    <source>
        <dbReference type="Google" id="ProtNLM"/>
    </source>
</evidence>
<evidence type="ECO:0000313" key="1">
    <source>
        <dbReference type="EMBL" id="MFC6888759.1"/>
    </source>
</evidence>
<proteinExistence type="predicted"/>
<dbReference type="EMBL" id="JBHSXI010000008">
    <property type="protein sequence ID" value="MFC6888759.1"/>
    <property type="molecule type" value="Genomic_DNA"/>
</dbReference>
<dbReference type="SUPFAM" id="SSF52980">
    <property type="entry name" value="Restriction endonuclease-like"/>
    <property type="match status" value="1"/>
</dbReference>
<gene>
    <name evidence="1" type="ORF">ACFQEY_07020</name>
</gene>
<evidence type="ECO:0000313" key="2">
    <source>
        <dbReference type="Proteomes" id="UP001596333"/>
    </source>
</evidence>